<organism evidence="6 7">
    <name type="scientific">Pestalotiopsis fici (strain W106-1 / CGMCC3.15140)</name>
    <dbReference type="NCBI Taxonomy" id="1229662"/>
    <lineage>
        <taxon>Eukaryota</taxon>
        <taxon>Fungi</taxon>
        <taxon>Dikarya</taxon>
        <taxon>Ascomycota</taxon>
        <taxon>Pezizomycotina</taxon>
        <taxon>Sordariomycetes</taxon>
        <taxon>Xylariomycetidae</taxon>
        <taxon>Amphisphaeriales</taxon>
        <taxon>Sporocadaceae</taxon>
        <taxon>Pestalotiopsis</taxon>
    </lineage>
</organism>
<dbReference type="HOGENOM" id="CLU_013987_1_1_1"/>
<proteinExistence type="predicted"/>
<sequence length="574" mass="63776">MEATGSYTAGVDSTLSLPPAGMRSHHPRVTQRAPLSCYPCSKRKRRCSRTVPCTNCVNRGISDQCHRETVVLAKNRPSLDQTARPRSAKTARVATTAHRTHGDSDRAHVRESPASHLPGQHHITDSAREQVAARPVNVESPSHGDLGNQDSTTDVYSQGSPVAFNHDGNLGSSPRQRDVDSHLSGEAANTLEALVWGSHKATAEVHYGRGRALNIQGSLSSAQEREVLSFHQLHVAWTHNVLHMPSFMRECQLYRQVEHSLPDAGWLTLYYAVLSLSFMYMHPQKAEKLGLPEASLLSQSFYDLAIESLHAAELATVNSMHALQAVCILLPCCHFFGDSKRIMILLAMANVTAQIMGLHRVQAKSERPESVSEVISREVQKRVWCCLCIQDSYLITFKRSYSISMAHCSTPPPSNCDEKEASISCNGSVAELPADHFTQSTFQIQQLKLSNISRALFDSVSSLERAGQGIHSVFDKVLEADDALVRFAQELPPWLSVVQQETLRDDDPCIVPAAGANADHPEVLQSVRRTLRISFLHKRIMIHRSLFCRSLTDKRFHYSYTSCLDAARTILKEY</sequence>
<feature type="compositionally biased region" description="Polar residues" evidence="4">
    <location>
        <begin position="1"/>
        <end position="16"/>
    </location>
</feature>
<evidence type="ECO:0000256" key="4">
    <source>
        <dbReference type="SAM" id="MobiDB-lite"/>
    </source>
</evidence>
<dbReference type="Proteomes" id="UP000030651">
    <property type="component" value="Unassembled WGS sequence"/>
</dbReference>
<dbReference type="CDD" id="cd12148">
    <property type="entry name" value="fungal_TF_MHR"/>
    <property type="match status" value="1"/>
</dbReference>
<dbReference type="PANTHER" id="PTHR31001:SF90">
    <property type="entry name" value="CENTROMERE DNA-BINDING PROTEIN COMPLEX CBF3 SUBUNIT B"/>
    <property type="match status" value="1"/>
</dbReference>
<keyword evidence="7" id="KW-1185">Reference proteome</keyword>
<dbReference type="InParanoid" id="W3X2W2"/>
<keyword evidence="3" id="KW-0539">Nucleus</keyword>
<name>W3X2W2_PESFW</name>
<evidence type="ECO:0000256" key="3">
    <source>
        <dbReference type="ARBA" id="ARBA00023242"/>
    </source>
</evidence>
<dbReference type="InterPro" id="IPR050613">
    <property type="entry name" value="Sec_Metabolite_Reg"/>
</dbReference>
<dbReference type="KEGG" id="pfy:PFICI_07873"/>
<dbReference type="GO" id="GO:0005634">
    <property type="term" value="C:nucleus"/>
    <property type="evidence" value="ECO:0007669"/>
    <property type="project" value="UniProtKB-SubCell"/>
</dbReference>
<dbReference type="PROSITE" id="PS50048">
    <property type="entry name" value="ZN2_CY6_FUNGAL_2"/>
    <property type="match status" value="1"/>
</dbReference>
<protein>
    <recommendedName>
        <fullName evidence="5">Zn(2)-C6 fungal-type domain-containing protein</fullName>
    </recommendedName>
</protein>
<dbReference type="InterPro" id="IPR007219">
    <property type="entry name" value="XnlR_reg_dom"/>
</dbReference>
<dbReference type="SMART" id="SM00066">
    <property type="entry name" value="GAL4"/>
    <property type="match status" value="1"/>
</dbReference>
<dbReference type="CDD" id="cd00067">
    <property type="entry name" value="GAL4"/>
    <property type="match status" value="1"/>
</dbReference>
<comment type="subcellular location">
    <subcellularLocation>
        <location evidence="1">Nucleus</location>
    </subcellularLocation>
</comment>
<dbReference type="PROSITE" id="PS00463">
    <property type="entry name" value="ZN2_CY6_FUNGAL_1"/>
    <property type="match status" value="1"/>
</dbReference>
<dbReference type="GO" id="GO:0006351">
    <property type="term" value="P:DNA-templated transcription"/>
    <property type="evidence" value="ECO:0007669"/>
    <property type="project" value="InterPro"/>
</dbReference>
<feature type="region of interest" description="Disordered" evidence="4">
    <location>
        <begin position="78"/>
        <end position="182"/>
    </location>
</feature>
<feature type="domain" description="Zn(2)-C6 fungal-type" evidence="5">
    <location>
        <begin position="36"/>
        <end position="65"/>
    </location>
</feature>
<evidence type="ECO:0000256" key="1">
    <source>
        <dbReference type="ARBA" id="ARBA00004123"/>
    </source>
</evidence>
<evidence type="ECO:0000256" key="2">
    <source>
        <dbReference type="ARBA" id="ARBA00022723"/>
    </source>
</evidence>
<feature type="compositionally biased region" description="Low complexity" evidence="4">
    <location>
        <begin position="88"/>
        <end position="97"/>
    </location>
</feature>
<feature type="compositionally biased region" description="Basic and acidic residues" evidence="4">
    <location>
        <begin position="100"/>
        <end position="113"/>
    </location>
</feature>
<dbReference type="SUPFAM" id="SSF57701">
    <property type="entry name" value="Zn2/Cys6 DNA-binding domain"/>
    <property type="match status" value="1"/>
</dbReference>
<dbReference type="EMBL" id="KI912113">
    <property type="protein sequence ID" value="ETS80344.1"/>
    <property type="molecule type" value="Genomic_DNA"/>
</dbReference>
<reference evidence="7" key="1">
    <citation type="journal article" date="2015" name="BMC Genomics">
        <title>Genomic and transcriptomic analysis of the endophytic fungus Pestalotiopsis fici reveals its lifestyle and high potential for synthesis of natural products.</title>
        <authorList>
            <person name="Wang X."/>
            <person name="Zhang X."/>
            <person name="Liu L."/>
            <person name="Xiang M."/>
            <person name="Wang W."/>
            <person name="Sun X."/>
            <person name="Che Y."/>
            <person name="Guo L."/>
            <person name="Liu G."/>
            <person name="Guo L."/>
            <person name="Wang C."/>
            <person name="Yin W.B."/>
            <person name="Stadler M."/>
            <person name="Zhang X."/>
            <person name="Liu X."/>
        </authorList>
    </citation>
    <scope>NUCLEOTIDE SEQUENCE [LARGE SCALE GENOMIC DNA]</scope>
    <source>
        <strain evidence="7">W106-1 / CGMCC3.15140</strain>
    </source>
</reference>
<dbReference type="PANTHER" id="PTHR31001">
    <property type="entry name" value="UNCHARACTERIZED TRANSCRIPTIONAL REGULATORY PROTEIN"/>
    <property type="match status" value="1"/>
</dbReference>
<dbReference type="AlphaFoldDB" id="W3X2W2"/>
<dbReference type="InterPro" id="IPR001138">
    <property type="entry name" value="Zn2Cys6_DnaBD"/>
</dbReference>
<evidence type="ECO:0000259" key="5">
    <source>
        <dbReference type="PROSITE" id="PS50048"/>
    </source>
</evidence>
<gene>
    <name evidence="6" type="ORF">PFICI_07873</name>
</gene>
<dbReference type="RefSeq" id="XP_007834645.1">
    <property type="nucleotide sequence ID" value="XM_007836454.1"/>
</dbReference>
<dbReference type="Pfam" id="PF04082">
    <property type="entry name" value="Fungal_trans"/>
    <property type="match status" value="1"/>
</dbReference>
<evidence type="ECO:0000313" key="7">
    <source>
        <dbReference type="Proteomes" id="UP000030651"/>
    </source>
</evidence>
<dbReference type="GeneID" id="19272886"/>
<dbReference type="GO" id="GO:0008270">
    <property type="term" value="F:zinc ion binding"/>
    <property type="evidence" value="ECO:0007669"/>
    <property type="project" value="InterPro"/>
</dbReference>
<dbReference type="Gene3D" id="4.10.240.10">
    <property type="entry name" value="Zn(2)-C6 fungal-type DNA-binding domain"/>
    <property type="match status" value="1"/>
</dbReference>
<accession>W3X2W2</accession>
<evidence type="ECO:0000313" key="6">
    <source>
        <dbReference type="EMBL" id="ETS80344.1"/>
    </source>
</evidence>
<keyword evidence="2" id="KW-0479">Metal-binding</keyword>
<dbReference type="InterPro" id="IPR036864">
    <property type="entry name" value="Zn2-C6_fun-type_DNA-bd_sf"/>
</dbReference>
<dbReference type="GO" id="GO:0000981">
    <property type="term" value="F:DNA-binding transcription factor activity, RNA polymerase II-specific"/>
    <property type="evidence" value="ECO:0007669"/>
    <property type="project" value="InterPro"/>
</dbReference>
<feature type="region of interest" description="Disordered" evidence="4">
    <location>
        <begin position="1"/>
        <end position="30"/>
    </location>
</feature>
<dbReference type="OMA" id="EGICRER"/>
<dbReference type="GO" id="GO:0003677">
    <property type="term" value="F:DNA binding"/>
    <property type="evidence" value="ECO:0007669"/>
    <property type="project" value="InterPro"/>
</dbReference>
<dbReference type="STRING" id="1229662.W3X2W2"/>
<dbReference type="OrthoDB" id="410267at2759"/>
<feature type="compositionally biased region" description="Polar residues" evidence="4">
    <location>
        <begin position="148"/>
        <end position="160"/>
    </location>
</feature>